<comment type="caution">
    <text evidence="5">The sequence shown here is derived from an EMBL/GenBank/DDBJ whole genome shotgun (WGS) entry which is preliminary data.</text>
</comment>
<keyword evidence="2" id="KW-1278">Translocase</keyword>
<dbReference type="EMBL" id="JAWDID010000023">
    <property type="protein sequence ID" value="MDU0341345.1"/>
    <property type="molecule type" value="Genomic_DNA"/>
</dbReference>
<protein>
    <submittedName>
        <fullName evidence="5">ABC transporter ATP-binding protein</fullName>
    </submittedName>
</protein>
<dbReference type="PANTHER" id="PTHR42794">
    <property type="entry name" value="HEMIN IMPORT ATP-BINDING PROTEIN HMUV"/>
    <property type="match status" value="1"/>
</dbReference>
<feature type="non-terminal residue" evidence="5">
    <location>
        <position position="1"/>
    </location>
</feature>
<dbReference type="Proteomes" id="UP001254257">
    <property type="component" value="Unassembled WGS sequence"/>
</dbReference>
<dbReference type="GO" id="GO:0005524">
    <property type="term" value="F:ATP binding"/>
    <property type="evidence" value="ECO:0007669"/>
    <property type="project" value="UniProtKB-KW"/>
</dbReference>
<dbReference type="InterPro" id="IPR003439">
    <property type="entry name" value="ABC_transporter-like_ATP-bd"/>
</dbReference>
<dbReference type="SUPFAM" id="SSF52540">
    <property type="entry name" value="P-loop containing nucleoside triphosphate hydrolases"/>
    <property type="match status" value="1"/>
</dbReference>
<keyword evidence="6" id="KW-1185">Reference proteome</keyword>
<reference evidence="5 6" key="1">
    <citation type="submission" date="2023-09" db="EMBL/GenBank/DDBJ databases">
        <title>Whole genome shotgun sequencing (WGS) of Bosea sp. ZW T0_25, isolated from stored onions (Allium cepa).</title>
        <authorList>
            <person name="Stoll D.A."/>
            <person name="Huch M."/>
        </authorList>
    </citation>
    <scope>NUCLEOTIDE SEQUENCE [LARGE SCALE GENOMIC DNA]</scope>
    <source>
        <strain evidence="5 6">ZW T0_25</strain>
    </source>
</reference>
<dbReference type="Gene3D" id="3.40.50.300">
    <property type="entry name" value="P-loop containing nucleotide triphosphate hydrolases"/>
    <property type="match status" value="1"/>
</dbReference>
<evidence type="ECO:0000256" key="1">
    <source>
        <dbReference type="ARBA" id="ARBA00022448"/>
    </source>
</evidence>
<dbReference type="RefSeq" id="WP_316019174.1">
    <property type="nucleotide sequence ID" value="NZ_JAWDID010000023.1"/>
</dbReference>
<dbReference type="PANTHER" id="PTHR42794:SF1">
    <property type="entry name" value="HEMIN IMPORT ATP-BINDING PROTEIN HMUV"/>
    <property type="match status" value="1"/>
</dbReference>
<name>A0ABU3S974_9HYPH</name>
<dbReference type="Pfam" id="PF00005">
    <property type="entry name" value="ABC_tran"/>
    <property type="match status" value="1"/>
</dbReference>
<comment type="function">
    <text evidence="3">Part of the ABC transporter complex HmuTUV involved in hemin import. Responsible for energy coupling to the transport system.</text>
</comment>
<evidence type="ECO:0000259" key="4">
    <source>
        <dbReference type="Pfam" id="PF00005"/>
    </source>
</evidence>
<evidence type="ECO:0000256" key="2">
    <source>
        <dbReference type="ARBA" id="ARBA00022967"/>
    </source>
</evidence>
<keyword evidence="1" id="KW-0813">Transport</keyword>
<gene>
    <name evidence="5" type="ORF">RKE40_15720</name>
</gene>
<keyword evidence="5" id="KW-0067">ATP-binding</keyword>
<feature type="domain" description="ABC transporter" evidence="4">
    <location>
        <begin position="21"/>
        <end position="72"/>
    </location>
</feature>
<organism evidence="5 6">
    <name type="scientific">Bosea rubneri</name>
    <dbReference type="NCBI Taxonomy" id="3075434"/>
    <lineage>
        <taxon>Bacteria</taxon>
        <taxon>Pseudomonadati</taxon>
        <taxon>Pseudomonadota</taxon>
        <taxon>Alphaproteobacteria</taxon>
        <taxon>Hyphomicrobiales</taxon>
        <taxon>Boseaceae</taxon>
        <taxon>Bosea</taxon>
    </lineage>
</organism>
<evidence type="ECO:0000313" key="5">
    <source>
        <dbReference type="EMBL" id="MDU0341345.1"/>
    </source>
</evidence>
<evidence type="ECO:0000313" key="6">
    <source>
        <dbReference type="Proteomes" id="UP001254257"/>
    </source>
</evidence>
<accession>A0ABU3S974</accession>
<evidence type="ECO:0000256" key="3">
    <source>
        <dbReference type="ARBA" id="ARBA00037066"/>
    </source>
</evidence>
<dbReference type="InterPro" id="IPR027417">
    <property type="entry name" value="P-loop_NTPase"/>
</dbReference>
<keyword evidence="5" id="KW-0547">Nucleotide-binding</keyword>
<proteinExistence type="predicted"/>
<sequence length="169" mass="17897">PAPAGRACARRPFADLGPSDRAAIARAMDAADVTAFAERTLDSLSGGERMRVLLARALAVEAPMLLADEPLAGLDPLHQLESMALLRRTAHAGAGVVVVLHDLSLAGRFCDRLVLLDQGRVLADGSPDSVLGDANLARAFGIEVARGEHDGQPYALPWRAIPRKDETFS</sequence>